<proteinExistence type="predicted"/>
<keyword evidence="3" id="KW-1185">Reference proteome</keyword>
<feature type="region of interest" description="Disordered" evidence="1">
    <location>
        <begin position="1"/>
        <end position="61"/>
    </location>
</feature>
<dbReference type="EMBL" id="BPLR01017215">
    <property type="protein sequence ID" value="GIY89496.1"/>
    <property type="molecule type" value="Genomic_DNA"/>
</dbReference>
<gene>
    <name evidence="2" type="ORF">CEXT_129531</name>
</gene>
<sequence>MNSTKSILFQPNRKSHSKSAAYLERKTNRKKKEEEEEKKTSFHGRETPPFSTPLPSRTKCTSEGWRERVDLDFVTNFHSLIDVLGRRSSRLSPARPQKKLIAISGMLIEKELDVGSATLTWRPVITCLRYNGTPATGCTPLPPKK</sequence>
<reference evidence="2 3" key="1">
    <citation type="submission" date="2021-06" db="EMBL/GenBank/DDBJ databases">
        <title>Caerostris extrusa draft genome.</title>
        <authorList>
            <person name="Kono N."/>
            <person name="Arakawa K."/>
        </authorList>
    </citation>
    <scope>NUCLEOTIDE SEQUENCE [LARGE SCALE GENOMIC DNA]</scope>
</reference>
<evidence type="ECO:0000313" key="2">
    <source>
        <dbReference type="EMBL" id="GIY89496.1"/>
    </source>
</evidence>
<protein>
    <submittedName>
        <fullName evidence="2">Uncharacterized protein</fullName>
    </submittedName>
</protein>
<evidence type="ECO:0000313" key="3">
    <source>
        <dbReference type="Proteomes" id="UP001054945"/>
    </source>
</evidence>
<accession>A0AAV4X2L6</accession>
<name>A0AAV4X2L6_CAEEX</name>
<evidence type="ECO:0000256" key="1">
    <source>
        <dbReference type="SAM" id="MobiDB-lite"/>
    </source>
</evidence>
<comment type="caution">
    <text evidence="2">The sequence shown here is derived from an EMBL/GenBank/DDBJ whole genome shotgun (WGS) entry which is preliminary data.</text>
</comment>
<dbReference type="Proteomes" id="UP001054945">
    <property type="component" value="Unassembled WGS sequence"/>
</dbReference>
<feature type="compositionally biased region" description="Basic and acidic residues" evidence="1">
    <location>
        <begin position="23"/>
        <end position="46"/>
    </location>
</feature>
<organism evidence="2 3">
    <name type="scientific">Caerostris extrusa</name>
    <name type="common">Bark spider</name>
    <name type="synonym">Caerostris bankana</name>
    <dbReference type="NCBI Taxonomy" id="172846"/>
    <lineage>
        <taxon>Eukaryota</taxon>
        <taxon>Metazoa</taxon>
        <taxon>Ecdysozoa</taxon>
        <taxon>Arthropoda</taxon>
        <taxon>Chelicerata</taxon>
        <taxon>Arachnida</taxon>
        <taxon>Araneae</taxon>
        <taxon>Araneomorphae</taxon>
        <taxon>Entelegynae</taxon>
        <taxon>Araneoidea</taxon>
        <taxon>Araneidae</taxon>
        <taxon>Caerostris</taxon>
    </lineage>
</organism>
<dbReference type="AlphaFoldDB" id="A0AAV4X2L6"/>